<feature type="compositionally biased region" description="Basic residues" evidence="1">
    <location>
        <begin position="192"/>
        <end position="201"/>
    </location>
</feature>
<dbReference type="Proteomes" id="UP001367676">
    <property type="component" value="Unassembled WGS sequence"/>
</dbReference>
<evidence type="ECO:0000313" key="2">
    <source>
        <dbReference type="EMBL" id="KAK7571875.1"/>
    </source>
</evidence>
<accession>A0AAN9XXF0</accession>
<protein>
    <submittedName>
        <fullName evidence="2">Uncharacterized protein</fullName>
    </submittedName>
</protein>
<feature type="compositionally biased region" description="Basic and acidic residues" evidence="1">
    <location>
        <begin position="265"/>
        <end position="281"/>
    </location>
</feature>
<dbReference type="AlphaFoldDB" id="A0AAN9XXF0"/>
<feature type="region of interest" description="Disordered" evidence="1">
    <location>
        <begin position="104"/>
        <end position="146"/>
    </location>
</feature>
<dbReference type="EMBL" id="JBBCAQ010000038">
    <property type="protein sequence ID" value="KAK7571875.1"/>
    <property type="molecule type" value="Genomic_DNA"/>
</dbReference>
<organism evidence="2 3">
    <name type="scientific">Parthenolecanium corni</name>
    <dbReference type="NCBI Taxonomy" id="536013"/>
    <lineage>
        <taxon>Eukaryota</taxon>
        <taxon>Metazoa</taxon>
        <taxon>Ecdysozoa</taxon>
        <taxon>Arthropoda</taxon>
        <taxon>Hexapoda</taxon>
        <taxon>Insecta</taxon>
        <taxon>Pterygota</taxon>
        <taxon>Neoptera</taxon>
        <taxon>Paraneoptera</taxon>
        <taxon>Hemiptera</taxon>
        <taxon>Sternorrhyncha</taxon>
        <taxon>Coccoidea</taxon>
        <taxon>Coccidae</taxon>
        <taxon>Parthenolecanium</taxon>
    </lineage>
</organism>
<feature type="compositionally biased region" description="Basic and acidic residues" evidence="1">
    <location>
        <begin position="119"/>
        <end position="133"/>
    </location>
</feature>
<comment type="caution">
    <text evidence="2">The sequence shown here is derived from an EMBL/GenBank/DDBJ whole genome shotgun (WGS) entry which is preliminary data.</text>
</comment>
<sequence length="281" mass="32813">MPKWVENVPNSSPDVDPVELLHRSIEEIAEDLNLDVCQVNHIYFDYEQERLNYTPDLQPTTDEKTRLKNSYSVPTTPLTQYNSLKRQKNRLLSFGLSSSNSVLSLSSDSENYNHQQRSKSAESEKFRHTDGKKPSKKFTMPVKKTKNYKKNVNKLSQKATTPINDRVLCWEIDRTKKAESDDINKRIQAKDKSKKKLREKKKSTEKQHIEDNKFIKNCENLVHTTSKVEKRPARDSKSQILPKKRNHDSQNDSKQTQKKSVAKTRRTDSKEIHKNIKVDFK</sequence>
<name>A0AAN9XXF0_9HEMI</name>
<feature type="compositionally biased region" description="Basic and acidic residues" evidence="1">
    <location>
        <begin position="202"/>
        <end position="216"/>
    </location>
</feature>
<reference evidence="2 3" key="1">
    <citation type="submission" date="2024-03" db="EMBL/GenBank/DDBJ databases">
        <title>Adaptation during the transition from Ophiocordyceps entomopathogen to insect associate is accompanied by gene loss and intensified selection.</title>
        <authorList>
            <person name="Ward C.M."/>
            <person name="Onetto C.A."/>
            <person name="Borneman A.R."/>
        </authorList>
    </citation>
    <scope>NUCLEOTIDE SEQUENCE [LARGE SCALE GENOMIC DNA]</scope>
    <source>
        <strain evidence="2">AWRI1</strain>
        <tissue evidence="2">Single Adult Female</tissue>
    </source>
</reference>
<keyword evidence="3" id="KW-1185">Reference proteome</keyword>
<gene>
    <name evidence="2" type="ORF">V9T40_014347</name>
</gene>
<feature type="compositionally biased region" description="Basic and acidic residues" evidence="1">
    <location>
        <begin position="226"/>
        <end position="237"/>
    </location>
</feature>
<feature type="region of interest" description="Disordered" evidence="1">
    <location>
        <begin position="183"/>
        <end position="281"/>
    </location>
</feature>
<evidence type="ECO:0000256" key="1">
    <source>
        <dbReference type="SAM" id="MobiDB-lite"/>
    </source>
</evidence>
<evidence type="ECO:0000313" key="3">
    <source>
        <dbReference type="Proteomes" id="UP001367676"/>
    </source>
</evidence>
<proteinExistence type="predicted"/>